<evidence type="ECO:0000256" key="2">
    <source>
        <dbReference type="ARBA" id="ARBA00022679"/>
    </source>
</evidence>
<dbReference type="RefSeq" id="WP_168017258.1">
    <property type="nucleotide sequence ID" value="NZ_JAATEP010000039.1"/>
</dbReference>
<dbReference type="Pfam" id="PF04587">
    <property type="entry name" value="ADP_PFK_GK"/>
    <property type="match status" value="1"/>
</dbReference>
<gene>
    <name evidence="8" type="ORF">HCN51_39865</name>
</gene>
<organism evidence="8 9">
    <name type="scientific">Nonomuraea composti</name>
    <dbReference type="NCBI Taxonomy" id="2720023"/>
    <lineage>
        <taxon>Bacteria</taxon>
        <taxon>Bacillati</taxon>
        <taxon>Actinomycetota</taxon>
        <taxon>Actinomycetes</taxon>
        <taxon>Streptosporangiales</taxon>
        <taxon>Streptosporangiaceae</taxon>
        <taxon>Nonomuraea</taxon>
    </lineage>
</organism>
<keyword evidence="9" id="KW-1185">Reference proteome</keyword>
<comment type="caution">
    <text evidence="8">The sequence shown here is derived from an EMBL/GenBank/DDBJ whole genome shotgun (WGS) entry which is preliminary data.</text>
</comment>
<accession>A0ABX1BG37</accession>
<dbReference type="InterPro" id="IPR007666">
    <property type="entry name" value="ADP_PFK/GK"/>
</dbReference>
<keyword evidence="5" id="KW-0460">Magnesium</keyword>
<keyword evidence="6" id="KW-0324">Glycolysis</keyword>
<dbReference type="SUPFAM" id="SSF53613">
    <property type="entry name" value="Ribokinase-like"/>
    <property type="match status" value="1"/>
</dbReference>
<dbReference type="Proteomes" id="UP000696294">
    <property type="component" value="Unassembled WGS sequence"/>
</dbReference>
<evidence type="ECO:0000313" key="8">
    <source>
        <dbReference type="EMBL" id="NJP95525.1"/>
    </source>
</evidence>
<evidence type="ECO:0008006" key="10">
    <source>
        <dbReference type="Google" id="ProtNLM"/>
    </source>
</evidence>
<evidence type="ECO:0000256" key="6">
    <source>
        <dbReference type="ARBA" id="ARBA00023152"/>
    </source>
</evidence>
<keyword evidence="1" id="KW-0963">Cytoplasm</keyword>
<feature type="region of interest" description="Disordered" evidence="7">
    <location>
        <begin position="399"/>
        <end position="443"/>
    </location>
</feature>
<evidence type="ECO:0000256" key="4">
    <source>
        <dbReference type="ARBA" id="ARBA00022777"/>
    </source>
</evidence>
<dbReference type="EMBL" id="JAATEP010000039">
    <property type="protein sequence ID" value="NJP95525.1"/>
    <property type="molecule type" value="Genomic_DNA"/>
</dbReference>
<name>A0ABX1BG37_9ACTN</name>
<reference evidence="8 9" key="1">
    <citation type="submission" date="2020-03" db="EMBL/GenBank/DDBJ databases">
        <title>WGS of actinomycetes isolated from Thailand.</title>
        <authorList>
            <person name="Thawai C."/>
        </authorList>
    </citation>
    <scope>NUCLEOTIDE SEQUENCE [LARGE SCALE GENOMIC DNA]</scope>
    <source>
        <strain evidence="8 9">FMUSA5-5</strain>
    </source>
</reference>
<protein>
    <recommendedName>
        <fullName evidence="10">ADP-dependent phosphofructokinase/glucokinase</fullName>
    </recommendedName>
</protein>
<proteinExistence type="predicted"/>
<keyword evidence="2" id="KW-0808">Transferase</keyword>
<evidence type="ECO:0000256" key="1">
    <source>
        <dbReference type="ARBA" id="ARBA00022490"/>
    </source>
</evidence>
<keyword evidence="4" id="KW-0418">Kinase</keyword>
<dbReference type="Gene3D" id="3.40.1190.20">
    <property type="match status" value="1"/>
</dbReference>
<evidence type="ECO:0000256" key="7">
    <source>
        <dbReference type="SAM" id="MobiDB-lite"/>
    </source>
</evidence>
<dbReference type="PROSITE" id="PS51255">
    <property type="entry name" value="ADPK"/>
    <property type="match status" value="1"/>
</dbReference>
<keyword evidence="3" id="KW-0479">Metal-binding</keyword>
<evidence type="ECO:0000256" key="5">
    <source>
        <dbReference type="ARBA" id="ARBA00022842"/>
    </source>
</evidence>
<dbReference type="PANTHER" id="PTHR21208:SF1">
    <property type="entry name" value="ADP-DEPENDENT GLUCOKINASE"/>
    <property type="match status" value="1"/>
</dbReference>
<evidence type="ECO:0000313" key="9">
    <source>
        <dbReference type="Proteomes" id="UP000696294"/>
    </source>
</evidence>
<sequence length="443" mass="47341">MADASRVILGLGGCVDHELKLTAEVLEQLVAEYRIAAAELTSPATVTSERDLVVSILGYVARGGGGEHFVASAPALRAFASRFPYRETLGGTSVRAGIVMSRLGVPSTLHLVSVNDTVRRLLPADCAYVSSGAGDTFHPHLIVQYDQGLRVRAGDIDIAAPFPNRLIYVNDPANAAMLLTGDLGDRLSAADVFLISGFNAMRDEAELGDRLATLKEHMRRLPPTAVTYFEDAAYHEPAFSRRVRDELLDVIDVYGLNEDELQSYLGRPVDLLSAEDVARALTEVHELIPVPTLVLHTKYWAAALGAGRYEAALDTGTVMAATRYRHGDAFTEEDVERLRRLPRRPESVAFAAALRSRMGATVDCVPGFALDVQNPTTVGLGDTFVGGFLAELATMKGPASSLSGAMKGPASSPNEAMKGPASSLSEAMKGPASPPNEAMKGHR</sequence>
<dbReference type="InterPro" id="IPR029056">
    <property type="entry name" value="Ribokinase-like"/>
</dbReference>
<dbReference type="PANTHER" id="PTHR21208">
    <property type="entry name" value="ADP-DEPENDENT GLUCOKINASE"/>
    <property type="match status" value="1"/>
</dbReference>
<evidence type="ECO:0000256" key="3">
    <source>
        <dbReference type="ARBA" id="ARBA00022723"/>
    </source>
</evidence>